<name>A0ABT0C7Q0_THEVL</name>
<keyword evidence="2" id="KW-0812">Transmembrane</keyword>
<feature type="transmembrane region" description="Helical" evidence="2">
    <location>
        <begin position="68"/>
        <end position="88"/>
    </location>
</feature>
<protein>
    <submittedName>
        <fullName evidence="3">Uncharacterized protein</fullName>
    </submittedName>
</protein>
<comment type="caution">
    <text evidence="3">The sequence shown here is derived from an EMBL/GenBank/DDBJ whole genome shotgun (WGS) entry which is preliminary data.</text>
</comment>
<keyword evidence="2" id="KW-1133">Transmembrane helix</keyword>
<evidence type="ECO:0000313" key="3">
    <source>
        <dbReference type="EMBL" id="MCJ2541821.1"/>
    </source>
</evidence>
<evidence type="ECO:0000256" key="1">
    <source>
        <dbReference type="SAM" id="MobiDB-lite"/>
    </source>
</evidence>
<sequence length="274" mass="28877">MSGYDASAGGHRSPWKSGQARQADSLLDDLFDDLEHSFDEGLGEVEEYPYFGTRPPLRSRRSQSSGGMLLGMALAATFVAGLAFWMTLRPRAVVFSTSREFRGELPFLEKESDPSEGDPLLATPTSLLEQASDSSFTMTNPQEDSPKVPEGNAAAPKDSVPLAPTGTAAIAAEPAPARAASPAVSAPSVPAAPPVPPAPVRIPPQPVPQMKLVGLIHDPGAPKALILIDNVVRQVPVGHPVKAEWRVTSISPYGVAVSNGAQSFTLQLGLTQRI</sequence>
<gene>
    <name evidence="3" type="ORF">JX360_02695</name>
</gene>
<feature type="region of interest" description="Disordered" evidence="1">
    <location>
        <begin position="1"/>
        <end position="20"/>
    </location>
</feature>
<organism evidence="3 4">
    <name type="scientific">Thermostichus vulcanus str. 'Rupite'</name>
    <dbReference type="NCBI Taxonomy" id="2813851"/>
    <lineage>
        <taxon>Bacteria</taxon>
        <taxon>Bacillati</taxon>
        <taxon>Cyanobacteriota</taxon>
        <taxon>Cyanophyceae</taxon>
        <taxon>Thermostichales</taxon>
        <taxon>Thermostichaceae</taxon>
        <taxon>Thermostichus</taxon>
    </lineage>
</organism>
<keyword evidence="2" id="KW-0472">Membrane</keyword>
<reference evidence="3" key="1">
    <citation type="submission" date="2021-02" db="EMBL/GenBank/DDBJ databases">
        <title>The CRISPR/cas machinery reduction and long-range gene transfer in the hot spring cyanobacterium Synechococcus.</title>
        <authorList>
            <person name="Dvorak P."/>
            <person name="Jahodarova E."/>
            <person name="Hasler P."/>
            <person name="Poulickova A."/>
        </authorList>
    </citation>
    <scope>NUCLEOTIDE SEQUENCE</scope>
    <source>
        <strain evidence="3">Rupite</strain>
    </source>
</reference>
<dbReference type="Proteomes" id="UP000830835">
    <property type="component" value="Unassembled WGS sequence"/>
</dbReference>
<keyword evidence="4" id="KW-1185">Reference proteome</keyword>
<dbReference type="EMBL" id="JAFIRA010000004">
    <property type="protein sequence ID" value="MCJ2541821.1"/>
    <property type="molecule type" value="Genomic_DNA"/>
</dbReference>
<dbReference type="RefSeq" id="WP_244349037.1">
    <property type="nucleotide sequence ID" value="NZ_JAFIRA010000004.1"/>
</dbReference>
<feature type="compositionally biased region" description="Polar residues" evidence="1">
    <location>
        <begin position="133"/>
        <end position="143"/>
    </location>
</feature>
<evidence type="ECO:0000256" key="2">
    <source>
        <dbReference type="SAM" id="Phobius"/>
    </source>
</evidence>
<proteinExistence type="predicted"/>
<feature type="region of interest" description="Disordered" evidence="1">
    <location>
        <begin position="133"/>
        <end position="162"/>
    </location>
</feature>
<accession>A0ABT0C7Q0</accession>
<evidence type="ECO:0000313" key="4">
    <source>
        <dbReference type="Proteomes" id="UP000830835"/>
    </source>
</evidence>